<feature type="transmembrane region" description="Helical" evidence="1">
    <location>
        <begin position="53"/>
        <end position="70"/>
    </location>
</feature>
<dbReference type="AlphaFoldDB" id="A0A0U4VID0"/>
<gene>
    <name evidence="2" type="ORF">APT59_01770</name>
</gene>
<proteinExistence type="predicted"/>
<dbReference type="OrthoDB" id="7361737at2"/>
<sequence length="98" mass="10633">MRTEGFFDWLGAALGQVIRFIIDLFGSVLGGIADAVHDFLHGMARSIGMDDSYISFVVLAVGLLLLYAAVRAFMARSIVGGVIWLILGLMVMGWLIRG</sequence>
<keyword evidence="1" id="KW-1133">Transmembrane helix</keyword>
<organism evidence="2 3">
    <name type="scientific">Pseudomonas oryzihabitans</name>
    <dbReference type="NCBI Taxonomy" id="47885"/>
    <lineage>
        <taxon>Bacteria</taxon>
        <taxon>Pseudomonadati</taxon>
        <taxon>Pseudomonadota</taxon>
        <taxon>Gammaproteobacteria</taxon>
        <taxon>Pseudomonadales</taxon>
        <taxon>Pseudomonadaceae</taxon>
        <taxon>Pseudomonas</taxon>
    </lineage>
</organism>
<evidence type="ECO:0000256" key="1">
    <source>
        <dbReference type="SAM" id="Phobius"/>
    </source>
</evidence>
<protein>
    <submittedName>
        <fullName evidence="2">MFS transporter</fullName>
    </submittedName>
</protein>
<evidence type="ECO:0000313" key="3">
    <source>
        <dbReference type="Proteomes" id="UP000064137"/>
    </source>
</evidence>
<feature type="transmembrane region" description="Helical" evidence="1">
    <location>
        <begin position="77"/>
        <end position="96"/>
    </location>
</feature>
<evidence type="ECO:0000313" key="2">
    <source>
        <dbReference type="EMBL" id="ALZ82992.1"/>
    </source>
</evidence>
<keyword evidence="1" id="KW-0812">Transmembrane</keyword>
<feature type="transmembrane region" description="Helical" evidence="1">
    <location>
        <begin position="12"/>
        <end position="33"/>
    </location>
</feature>
<accession>A0A0U4VID0</accession>
<dbReference type="EMBL" id="CP013987">
    <property type="protein sequence ID" value="ALZ82992.1"/>
    <property type="molecule type" value="Genomic_DNA"/>
</dbReference>
<dbReference type="RefSeq" id="WP_059313282.1">
    <property type="nucleotide sequence ID" value="NZ_CP013987.1"/>
</dbReference>
<reference evidence="2 3" key="1">
    <citation type="submission" date="2016-01" db="EMBL/GenBank/DDBJ databases">
        <title>Annotation of Pseudomonas oryzihabitans USDA-ARS-USMARC-56511.</title>
        <authorList>
            <person name="Harhay G.P."/>
            <person name="Harhay D.M."/>
            <person name="Smith T.P.L."/>
            <person name="Bono J.L."/>
            <person name="Heaton M.P."/>
            <person name="Clawson M.L."/>
            <person name="Chitko-Mckown C.G."/>
            <person name="Capik S.F."/>
            <person name="DeDonder K.D."/>
            <person name="Apley M.D."/>
            <person name="Lubbers B.V."/>
            <person name="White B.J."/>
            <person name="Larson R.L."/>
        </authorList>
    </citation>
    <scope>NUCLEOTIDE SEQUENCE [LARGE SCALE GENOMIC DNA]</scope>
    <source>
        <strain evidence="2 3">USDA-ARS-USMARC-56511</strain>
    </source>
</reference>
<dbReference type="Proteomes" id="UP000064137">
    <property type="component" value="Chromosome"/>
</dbReference>
<keyword evidence="1" id="KW-0472">Membrane</keyword>
<dbReference type="KEGG" id="por:APT59_01770"/>
<name>A0A0U4VID0_9PSED</name>